<dbReference type="PROSITE" id="PS51186">
    <property type="entry name" value="GNAT"/>
    <property type="match status" value="1"/>
</dbReference>
<proteinExistence type="predicted"/>
<dbReference type="InterPro" id="IPR016181">
    <property type="entry name" value="Acyl_CoA_acyltransferase"/>
</dbReference>
<dbReference type="Pfam" id="PF00583">
    <property type="entry name" value="Acetyltransf_1"/>
    <property type="match status" value="1"/>
</dbReference>
<feature type="domain" description="N-acetyltransferase" evidence="1">
    <location>
        <begin position="2"/>
        <end position="139"/>
    </location>
</feature>
<dbReference type="GO" id="GO:0016747">
    <property type="term" value="F:acyltransferase activity, transferring groups other than amino-acyl groups"/>
    <property type="evidence" value="ECO:0007669"/>
    <property type="project" value="InterPro"/>
</dbReference>
<gene>
    <name evidence="2" type="ORF">SAMN04488508_101411</name>
</gene>
<accession>A0A1M6APS7</accession>
<keyword evidence="3" id="KW-1185">Reference proteome</keyword>
<name>A0A1M6APS7_9FLAO</name>
<protein>
    <submittedName>
        <fullName evidence="2">Acetyltransferase (GNAT) family protein</fullName>
    </submittedName>
</protein>
<reference evidence="3" key="1">
    <citation type="submission" date="2016-11" db="EMBL/GenBank/DDBJ databases">
        <authorList>
            <person name="Varghese N."/>
            <person name="Submissions S."/>
        </authorList>
    </citation>
    <scope>NUCLEOTIDE SEQUENCE [LARGE SCALE GENOMIC DNA]</scope>
    <source>
        <strain evidence="3">DSM 22623</strain>
    </source>
</reference>
<keyword evidence="2" id="KW-0808">Transferase</keyword>
<dbReference type="STRING" id="570521.SAMN04488508_101411"/>
<organism evidence="2 3">
    <name type="scientific">Aquimarina spongiae</name>
    <dbReference type="NCBI Taxonomy" id="570521"/>
    <lineage>
        <taxon>Bacteria</taxon>
        <taxon>Pseudomonadati</taxon>
        <taxon>Bacteroidota</taxon>
        <taxon>Flavobacteriia</taxon>
        <taxon>Flavobacteriales</taxon>
        <taxon>Flavobacteriaceae</taxon>
        <taxon>Aquimarina</taxon>
    </lineage>
</organism>
<evidence type="ECO:0000313" key="2">
    <source>
        <dbReference type="EMBL" id="SHI38519.1"/>
    </source>
</evidence>
<dbReference type="SUPFAM" id="SSF55729">
    <property type="entry name" value="Acyl-CoA N-acyltransferases (Nat)"/>
    <property type="match status" value="1"/>
</dbReference>
<dbReference type="RefSeq" id="WP_073313212.1">
    <property type="nucleotide sequence ID" value="NZ_FQYP01000001.1"/>
</dbReference>
<dbReference type="EMBL" id="FQYP01000001">
    <property type="protein sequence ID" value="SHI38519.1"/>
    <property type="molecule type" value="Genomic_DNA"/>
</dbReference>
<evidence type="ECO:0000313" key="3">
    <source>
        <dbReference type="Proteomes" id="UP000184432"/>
    </source>
</evidence>
<evidence type="ECO:0000259" key="1">
    <source>
        <dbReference type="PROSITE" id="PS51186"/>
    </source>
</evidence>
<dbReference type="Proteomes" id="UP000184432">
    <property type="component" value="Unassembled WGS sequence"/>
</dbReference>
<dbReference type="AlphaFoldDB" id="A0A1M6APS7"/>
<dbReference type="OrthoDB" id="9789603at2"/>
<dbReference type="CDD" id="cd04301">
    <property type="entry name" value="NAT_SF"/>
    <property type="match status" value="1"/>
</dbReference>
<dbReference type="InterPro" id="IPR000182">
    <property type="entry name" value="GNAT_dom"/>
</dbReference>
<sequence length="139" mass="16053">MYTISLIPNSNIDSILPLLQELNPKVELKTLKARLDDMLQSNYECVGVYDQNKLIGVSGLWFLTKYYVGKHVEPDNVYILPEYQGKGIGKLLMNWIFDYARSKGCVASELNCYVNNTSGQKFWLDQGYELIAYHYQKQL</sequence>
<dbReference type="Gene3D" id="3.40.630.30">
    <property type="match status" value="1"/>
</dbReference>